<dbReference type="CDD" id="cd02440">
    <property type="entry name" value="AdoMet_MTases"/>
    <property type="match status" value="1"/>
</dbReference>
<accession>A0A9Q2W4W1</accession>
<feature type="domain" description="Methyltransferase type 12" evidence="1">
    <location>
        <begin position="61"/>
        <end position="163"/>
    </location>
</feature>
<dbReference type="InterPro" id="IPR013217">
    <property type="entry name" value="Methyltransf_12"/>
</dbReference>
<proteinExistence type="predicted"/>
<organism evidence="2 3">
    <name type="scientific">Curtobacterium flaccumfaciens pv. flaccumfaciens</name>
    <dbReference type="NCBI Taxonomy" id="138532"/>
    <lineage>
        <taxon>Bacteria</taxon>
        <taxon>Bacillati</taxon>
        <taxon>Actinomycetota</taxon>
        <taxon>Actinomycetes</taxon>
        <taxon>Micrococcales</taxon>
        <taxon>Microbacteriaceae</taxon>
        <taxon>Curtobacterium</taxon>
    </lineage>
</organism>
<gene>
    <name evidence="2" type="ORF">KK103_07390</name>
</gene>
<dbReference type="SUPFAM" id="SSF53335">
    <property type="entry name" value="S-adenosyl-L-methionine-dependent methyltransferases"/>
    <property type="match status" value="1"/>
</dbReference>
<evidence type="ECO:0000313" key="3">
    <source>
        <dbReference type="Proteomes" id="UP000709437"/>
    </source>
</evidence>
<keyword evidence="2" id="KW-0808">Transferase</keyword>
<name>A0A9Q2W4W1_9MICO</name>
<dbReference type="GO" id="GO:0008168">
    <property type="term" value="F:methyltransferase activity"/>
    <property type="evidence" value="ECO:0007669"/>
    <property type="project" value="UniProtKB-KW"/>
</dbReference>
<comment type="caution">
    <text evidence="2">The sequence shown here is derived from an EMBL/GenBank/DDBJ whole genome shotgun (WGS) entry which is preliminary data.</text>
</comment>
<dbReference type="InterPro" id="IPR029063">
    <property type="entry name" value="SAM-dependent_MTases_sf"/>
</dbReference>
<keyword evidence="2" id="KW-0489">Methyltransferase</keyword>
<dbReference type="Proteomes" id="UP000709437">
    <property type="component" value="Unassembled WGS sequence"/>
</dbReference>
<evidence type="ECO:0000313" key="2">
    <source>
        <dbReference type="EMBL" id="MBT1541576.1"/>
    </source>
</evidence>
<protein>
    <submittedName>
        <fullName evidence="2">Class I SAM-dependent methyltransferase</fullName>
    </submittedName>
</protein>
<reference evidence="2" key="1">
    <citation type="submission" date="2021-05" db="EMBL/GenBank/DDBJ databases">
        <title>Whole genome sequence of Curtobacterium flaccumfaciens pv. flaccumfaciens strain CFBP 3417.</title>
        <authorList>
            <person name="Osdaghi E."/>
            <person name="Taghouti G."/>
            <person name="Portier P."/>
            <person name="Fazliarab A."/>
            <person name="Taghavi S.M."/>
            <person name="Briand M."/>
            <person name="Le-Saux M."/>
            <person name="Jacques M.-A."/>
        </authorList>
    </citation>
    <scope>NUCLEOTIDE SEQUENCE</scope>
    <source>
        <strain evidence="2">CFBP 3417</strain>
    </source>
</reference>
<dbReference type="Gene3D" id="3.40.50.150">
    <property type="entry name" value="Vaccinia Virus protein VP39"/>
    <property type="match status" value="1"/>
</dbReference>
<evidence type="ECO:0000259" key="1">
    <source>
        <dbReference type="Pfam" id="PF08242"/>
    </source>
</evidence>
<dbReference type="AlphaFoldDB" id="A0A9Q2W4W1"/>
<dbReference type="GO" id="GO:0032259">
    <property type="term" value="P:methylation"/>
    <property type="evidence" value="ECO:0007669"/>
    <property type="project" value="UniProtKB-KW"/>
</dbReference>
<dbReference type="RefSeq" id="WP_214562698.1">
    <property type="nucleotide sequence ID" value="NZ_JAHEWX010000007.1"/>
</dbReference>
<dbReference type="EMBL" id="JAHEWX010000007">
    <property type="protein sequence ID" value="MBT1541576.1"/>
    <property type="molecule type" value="Genomic_DNA"/>
</dbReference>
<sequence>MTETTTTTPIATEADTARARDLATRWDAQQTAYIRHRAERFATIARVVADVCAETTAPRILDLAGGTGALAEAVLAAVPGATAVVADKDPALVAIAADLAAADRRLVIAEVDLADRRWAEHPAIADAPFDAVVSSTALHWLQPGTLVDVYRRTADLLRAGGILLNGDHLSYQRDESTLAAIAARDDAVTQRDGFAAGADTWDAWWAAVAETPRYAEAIARRDVVWGAELHEAPPKVTLGFHIESLRSAGFAEVGTVWQYLDDHVVYGVR</sequence>
<dbReference type="Pfam" id="PF08242">
    <property type="entry name" value="Methyltransf_12"/>
    <property type="match status" value="1"/>
</dbReference>